<dbReference type="AlphaFoldDB" id="A0A502L1T5"/>
<sequence length="220" mass="24251">MSKVYSFLMVILFIVAPLANADISINGTITSDYVFRGVSQTDSSPAVQAGIDYGHESGLFVGIWASNVDFGDDADAEVDYFIGYLGEVNDTFSYDFSYTYYTYIGYSSSDDSNYGEFVFNGYIDVFTVSLAYTGDYANSGDAAQYIGGAYDIAFPKEYVLTFQAGYSFGDAFEDIEYIDYSATLAKTFYDFDFSAAVINTDISNDDNADLRFVIGVSRSF</sequence>
<dbReference type="InterPro" id="IPR010239">
    <property type="entry name" value="CHP02001"/>
</dbReference>
<dbReference type="RefSeq" id="WP_140602248.1">
    <property type="nucleotide sequence ID" value="NZ_SAWY01000007.1"/>
</dbReference>
<keyword evidence="1" id="KW-0732">Signal</keyword>
<name>A0A502L1T5_9GAMM</name>
<dbReference type="Pfam" id="PF09694">
    <property type="entry name" value="Gcw_chp"/>
    <property type="match status" value="1"/>
</dbReference>
<evidence type="ECO:0000256" key="1">
    <source>
        <dbReference type="SAM" id="SignalP"/>
    </source>
</evidence>
<dbReference type="NCBIfam" id="TIGR02001">
    <property type="entry name" value="gcw_chp"/>
    <property type="match status" value="1"/>
</dbReference>
<gene>
    <name evidence="2" type="ORF">EPA86_04655</name>
</gene>
<feature type="signal peptide" evidence="1">
    <location>
        <begin position="1"/>
        <end position="21"/>
    </location>
</feature>
<feature type="chain" id="PRO_5021331454" description="Porin" evidence="1">
    <location>
        <begin position="22"/>
        <end position="220"/>
    </location>
</feature>
<dbReference type="Proteomes" id="UP000315303">
    <property type="component" value="Unassembled WGS sequence"/>
</dbReference>
<dbReference type="OrthoDB" id="9793561at2"/>
<evidence type="ECO:0000313" key="2">
    <source>
        <dbReference type="EMBL" id="TPH17842.1"/>
    </source>
</evidence>
<organism evidence="2 3">
    <name type="scientific">Litorilituus lipolyticus</name>
    <dbReference type="NCBI Taxonomy" id="2491017"/>
    <lineage>
        <taxon>Bacteria</taxon>
        <taxon>Pseudomonadati</taxon>
        <taxon>Pseudomonadota</taxon>
        <taxon>Gammaproteobacteria</taxon>
        <taxon>Alteromonadales</taxon>
        <taxon>Colwelliaceae</taxon>
        <taxon>Litorilituus</taxon>
    </lineage>
</organism>
<reference evidence="2 3" key="1">
    <citation type="submission" date="2019-01" db="EMBL/GenBank/DDBJ databases">
        <title>Litorilituus lipolytica sp. nov., isolated from intertidal sand of the Yellow Sea in China.</title>
        <authorList>
            <person name="Liu A."/>
        </authorList>
    </citation>
    <scope>NUCLEOTIDE SEQUENCE [LARGE SCALE GENOMIC DNA]</scope>
    <source>
        <strain evidence="2 3">RZ04</strain>
    </source>
</reference>
<protein>
    <recommendedName>
        <fullName evidence="4">Porin</fullName>
    </recommendedName>
</protein>
<evidence type="ECO:0008006" key="4">
    <source>
        <dbReference type="Google" id="ProtNLM"/>
    </source>
</evidence>
<proteinExistence type="predicted"/>
<dbReference type="EMBL" id="SAWY01000007">
    <property type="protein sequence ID" value="TPH17842.1"/>
    <property type="molecule type" value="Genomic_DNA"/>
</dbReference>
<comment type="caution">
    <text evidence="2">The sequence shown here is derived from an EMBL/GenBank/DDBJ whole genome shotgun (WGS) entry which is preliminary data.</text>
</comment>
<evidence type="ECO:0000313" key="3">
    <source>
        <dbReference type="Proteomes" id="UP000315303"/>
    </source>
</evidence>
<accession>A0A502L1T5</accession>
<keyword evidence="3" id="KW-1185">Reference proteome</keyword>